<evidence type="ECO:0000256" key="3">
    <source>
        <dbReference type="ARBA" id="ARBA00005641"/>
    </source>
</evidence>
<evidence type="ECO:0000256" key="9">
    <source>
        <dbReference type="SAM" id="SignalP"/>
    </source>
</evidence>
<keyword evidence="7" id="KW-0378">Hydrolase</keyword>
<organism evidence="11 12">
    <name type="scientific">Cryomyces minteri</name>
    <dbReference type="NCBI Taxonomy" id="331657"/>
    <lineage>
        <taxon>Eukaryota</taxon>
        <taxon>Fungi</taxon>
        <taxon>Dikarya</taxon>
        <taxon>Ascomycota</taxon>
        <taxon>Pezizomycotina</taxon>
        <taxon>Dothideomycetes</taxon>
        <taxon>Dothideomycetes incertae sedis</taxon>
        <taxon>Cryomyces</taxon>
    </lineage>
</organism>
<comment type="similarity">
    <text evidence="3">Belongs to the glycosyl hydrolase 5 (cellulase A) family.</text>
</comment>
<keyword evidence="8" id="KW-0326">Glycosidase</keyword>
<dbReference type="Proteomes" id="UP000308768">
    <property type="component" value="Unassembled WGS sequence"/>
</dbReference>
<accession>A0A4U0XH89</accession>
<dbReference type="OrthoDB" id="428177at2759"/>
<evidence type="ECO:0000256" key="4">
    <source>
        <dbReference type="ARBA" id="ARBA00012706"/>
    </source>
</evidence>
<dbReference type="Gene3D" id="3.20.20.80">
    <property type="entry name" value="Glycosidases"/>
    <property type="match status" value="1"/>
</dbReference>
<dbReference type="PANTHER" id="PTHR31451:SF39">
    <property type="entry name" value="MANNAN ENDO-1,4-BETA-MANNOSIDASE 1"/>
    <property type="match status" value="1"/>
</dbReference>
<dbReference type="GO" id="GO:0005576">
    <property type="term" value="C:extracellular region"/>
    <property type="evidence" value="ECO:0007669"/>
    <property type="project" value="UniProtKB-SubCell"/>
</dbReference>
<comment type="catalytic activity">
    <reaction evidence="1">
        <text>Random hydrolysis of (1-&gt;4)-beta-D-mannosidic linkages in mannans, galactomannans and glucomannans.</text>
        <dbReference type="EC" id="3.2.1.78"/>
    </reaction>
</comment>
<evidence type="ECO:0000256" key="5">
    <source>
        <dbReference type="ARBA" id="ARBA00022525"/>
    </source>
</evidence>
<dbReference type="SUPFAM" id="SSF51445">
    <property type="entry name" value="(Trans)glycosidases"/>
    <property type="match status" value="1"/>
</dbReference>
<evidence type="ECO:0000256" key="1">
    <source>
        <dbReference type="ARBA" id="ARBA00001678"/>
    </source>
</evidence>
<keyword evidence="5" id="KW-0964">Secreted</keyword>
<feature type="domain" description="Glycoside hydrolase family 5" evidence="10">
    <location>
        <begin position="157"/>
        <end position="258"/>
    </location>
</feature>
<evidence type="ECO:0000256" key="8">
    <source>
        <dbReference type="ARBA" id="ARBA00023295"/>
    </source>
</evidence>
<evidence type="ECO:0000256" key="7">
    <source>
        <dbReference type="ARBA" id="ARBA00022801"/>
    </source>
</evidence>
<protein>
    <recommendedName>
        <fullName evidence="4">mannan endo-1,4-beta-mannosidase</fullName>
        <ecNumber evidence="4">3.2.1.78</ecNumber>
    </recommendedName>
</protein>
<proteinExistence type="inferred from homology"/>
<keyword evidence="6 9" id="KW-0732">Signal</keyword>
<dbReference type="AlphaFoldDB" id="A0A4U0XH89"/>
<dbReference type="GO" id="GO:0016985">
    <property type="term" value="F:mannan endo-1,4-beta-mannosidase activity"/>
    <property type="evidence" value="ECO:0007669"/>
    <property type="project" value="UniProtKB-EC"/>
</dbReference>
<dbReference type="STRING" id="331657.A0A4U0XH89"/>
<dbReference type="InterPro" id="IPR045053">
    <property type="entry name" value="MAN-like"/>
</dbReference>
<feature type="signal peptide" evidence="9">
    <location>
        <begin position="1"/>
        <end position="18"/>
    </location>
</feature>
<comment type="caution">
    <text evidence="11">The sequence shown here is derived from an EMBL/GenBank/DDBJ whole genome shotgun (WGS) entry which is preliminary data.</text>
</comment>
<dbReference type="InterPro" id="IPR001547">
    <property type="entry name" value="Glyco_hydro_5"/>
</dbReference>
<keyword evidence="12" id="KW-1185">Reference proteome</keyword>
<evidence type="ECO:0000313" key="12">
    <source>
        <dbReference type="Proteomes" id="UP000308768"/>
    </source>
</evidence>
<gene>
    <name evidence="11" type="ORF">B0A49_02018</name>
</gene>
<name>A0A4U0XH89_9PEZI</name>
<evidence type="ECO:0000256" key="6">
    <source>
        <dbReference type="ARBA" id="ARBA00022729"/>
    </source>
</evidence>
<feature type="chain" id="PRO_5020970911" description="mannan endo-1,4-beta-mannosidase" evidence="9">
    <location>
        <begin position="19"/>
        <end position="393"/>
    </location>
</feature>
<dbReference type="PANTHER" id="PTHR31451">
    <property type="match status" value="1"/>
</dbReference>
<dbReference type="EC" id="3.2.1.78" evidence="4"/>
<reference evidence="11 12" key="1">
    <citation type="submission" date="2017-03" db="EMBL/GenBank/DDBJ databases">
        <title>Genomes of endolithic fungi from Antarctica.</title>
        <authorList>
            <person name="Coleine C."/>
            <person name="Masonjones S."/>
            <person name="Stajich J.E."/>
        </authorList>
    </citation>
    <scope>NUCLEOTIDE SEQUENCE [LARGE SCALE GENOMIC DNA]</scope>
    <source>
        <strain evidence="11 12">CCFEE 5187</strain>
    </source>
</reference>
<evidence type="ECO:0000259" key="10">
    <source>
        <dbReference type="Pfam" id="PF26410"/>
    </source>
</evidence>
<dbReference type="InterPro" id="IPR017853">
    <property type="entry name" value="GH"/>
</dbReference>
<dbReference type="EMBL" id="NAJN01000290">
    <property type="protein sequence ID" value="TKA75487.1"/>
    <property type="molecule type" value="Genomic_DNA"/>
</dbReference>
<evidence type="ECO:0000313" key="11">
    <source>
        <dbReference type="EMBL" id="TKA75487.1"/>
    </source>
</evidence>
<evidence type="ECO:0000256" key="2">
    <source>
        <dbReference type="ARBA" id="ARBA00004613"/>
    </source>
</evidence>
<comment type="subcellular location">
    <subcellularLocation>
        <location evidence="2">Secreted</location>
    </subcellularLocation>
</comment>
<sequence length="393" mass="43104">MRSATLITALSALLSVRASPFASSESTGELSKRPSKNDLCERNLPITRDGSELKLNGKRWTASGANVYWLGLDENVIPPAGQPFYARFNASYPTKGRITEVMNVLNTMGAHLIRSQTLGVSVGNPLSMMPSLGGKFNFLRFRGINLDTSDNSKLDPRVMEFYTNPTIVSDFKNYISHYMSHKNRYTGLTYAEDPTIAIIETGNELGGPIFGDMNVPNSWTQEIASFVKSLAPEKLVMDGTYGINTTHFAVSTIDLFSDHFYPLNNTKLTAGIALVASTDRVYSAGEYDWTGLKGGDSLQSFYSIVEAQQEKPKPVISGDLFWSLFEHNVPDCTQFVNHSDGFTLQYGNPANSAQVNGQISTIRQHFFRMLGKVVGADLPAVACPGPLHSKATK</sequence>
<dbReference type="Pfam" id="PF26410">
    <property type="entry name" value="GH5_mannosidase"/>
    <property type="match status" value="1"/>
</dbReference>